<proteinExistence type="inferred from homology"/>
<dbReference type="GO" id="GO:0016747">
    <property type="term" value="F:acyltransferase activity, transferring groups other than amino-acyl groups"/>
    <property type="evidence" value="ECO:0007669"/>
    <property type="project" value="InterPro"/>
</dbReference>
<dbReference type="SUPFAM" id="SSF55729">
    <property type="entry name" value="Acyl-CoA N-acyltransferases (Nat)"/>
    <property type="match status" value="1"/>
</dbReference>
<dbReference type="InterPro" id="IPR000182">
    <property type="entry name" value="GNAT_dom"/>
</dbReference>
<evidence type="ECO:0000259" key="4">
    <source>
        <dbReference type="PROSITE" id="PS51186"/>
    </source>
</evidence>
<evidence type="ECO:0000313" key="5">
    <source>
        <dbReference type="EMBL" id="PSR54343.1"/>
    </source>
</evidence>
<protein>
    <submittedName>
        <fullName evidence="5">N-acetyltransferase</fullName>
    </submittedName>
</protein>
<gene>
    <name evidence="5" type="ORF">AHMF7605_12880</name>
</gene>
<dbReference type="Pfam" id="PF13302">
    <property type="entry name" value="Acetyltransf_3"/>
    <property type="match status" value="1"/>
</dbReference>
<reference evidence="5 6" key="1">
    <citation type="submission" date="2018-03" db="EMBL/GenBank/DDBJ databases">
        <title>Adhaeribacter sp. HMF7605 Genome sequencing and assembly.</title>
        <authorList>
            <person name="Kang H."/>
            <person name="Kang J."/>
            <person name="Cha I."/>
            <person name="Kim H."/>
            <person name="Joh K."/>
        </authorList>
    </citation>
    <scope>NUCLEOTIDE SEQUENCE [LARGE SCALE GENOMIC DNA]</scope>
    <source>
        <strain evidence="5 6">HMF7605</strain>
    </source>
</reference>
<evidence type="ECO:0000313" key="6">
    <source>
        <dbReference type="Proteomes" id="UP000240357"/>
    </source>
</evidence>
<dbReference type="PROSITE" id="PS51186">
    <property type="entry name" value="GNAT"/>
    <property type="match status" value="1"/>
</dbReference>
<dbReference type="OrthoDB" id="9811523at2"/>
<comment type="caution">
    <text evidence="5">The sequence shown here is derived from an EMBL/GenBank/DDBJ whole genome shotgun (WGS) entry which is preliminary data.</text>
</comment>
<comment type="similarity">
    <text evidence="3">Belongs to the acetyltransferase family. RimJ subfamily.</text>
</comment>
<sequence>MNLIIPTELQTNRLLLRRYQDTDATEFLNLLLTNQSRLSLAFPGRVEMNKKLENAEYFVRQMRADWQFKKVFEFGIWRLDTKQYIGDIALKNLEKRVPKAEIGYYLDAAAEGKGYASEALRAVIVFGFDTMGVNKIFIKMPVQNQRSYRLAERCGFIREGLLRQDFRSDEKTGLVDVYYYGMTQSDYQSFFNKLK</sequence>
<name>A0A2T2YFS3_9BACT</name>
<dbReference type="PANTHER" id="PTHR43792">
    <property type="entry name" value="GNAT FAMILY, PUTATIVE (AFU_ORTHOLOGUE AFUA_3G00765)-RELATED-RELATED"/>
    <property type="match status" value="1"/>
</dbReference>
<dbReference type="Gene3D" id="3.40.630.30">
    <property type="match status" value="1"/>
</dbReference>
<keyword evidence="6" id="KW-1185">Reference proteome</keyword>
<keyword evidence="1 5" id="KW-0808">Transferase</keyword>
<dbReference type="Proteomes" id="UP000240357">
    <property type="component" value="Unassembled WGS sequence"/>
</dbReference>
<dbReference type="InterPro" id="IPR016181">
    <property type="entry name" value="Acyl_CoA_acyltransferase"/>
</dbReference>
<organism evidence="5 6">
    <name type="scientific">Adhaeribacter arboris</name>
    <dbReference type="NCBI Taxonomy" id="2072846"/>
    <lineage>
        <taxon>Bacteria</taxon>
        <taxon>Pseudomonadati</taxon>
        <taxon>Bacteroidota</taxon>
        <taxon>Cytophagia</taxon>
        <taxon>Cytophagales</taxon>
        <taxon>Hymenobacteraceae</taxon>
        <taxon>Adhaeribacter</taxon>
    </lineage>
</organism>
<dbReference type="InterPro" id="IPR051531">
    <property type="entry name" value="N-acetyltransferase"/>
</dbReference>
<dbReference type="AlphaFoldDB" id="A0A2T2YFS3"/>
<evidence type="ECO:0000256" key="2">
    <source>
        <dbReference type="ARBA" id="ARBA00023315"/>
    </source>
</evidence>
<keyword evidence="2" id="KW-0012">Acyltransferase</keyword>
<accession>A0A2T2YFS3</accession>
<dbReference type="EMBL" id="PYFT01000001">
    <property type="protein sequence ID" value="PSR54343.1"/>
    <property type="molecule type" value="Genomic_DNA"/>
</dbReference>
<dbReference type="RefSeq" id="WP_106929933.1">
    <property type="nucleotide sequence ID" value="NZ_PYFT01000001.1"/>
</dbReference>
<evidence type="ECO:0000256" key="1">
    <source>
        <dbReference type="ARBA" id="ARBA00022679"/>
    </source>
</evidence>
<feature type="domain" description="N-acetyltransferase" evidence="4">
    <location>
        <begin position="36"/>
        <end position="185"/>
    </location>
</feature>
<evidence type="ECO:0000256" key="3">
    <source>
        <dbReference type="ARBA" id="ARBA00038502"/>
    </source>
</evidence>
<dbReference type="PANTHER" id="PTHR43792:SF8">
    <property type="entry name" value="[RIBOSOMAL PROTEIN US5]-ALANINE N-ACETYLTRANSFERASE"/>
    <property type="match status" value="1"/>
</dbReference>